<name>A0ACB9ZIL3_CATRO</name>
<evidence type="ECO:0000313" key="2">
    <source>
        <dbReference type="Proteomes" id="UP001060085"/>
    </source>
</evidence>
<keyword evidence="2" id="KW-1185">Reference proteome</keyword>
<accession>A0ACB9ZIL3</accession>
<gene>
    <name evidence="1" type="ORF">M9H77_33348</name>
</gene>
<evidence type="ECO:0000313" key="1">
    <source>
        <dbReference type="EMBL" id="KAI5647343.1"/>
    </source>
</evidence>
<dbReference type="EMBL" id="CM044708">
    <property type="protein sequence ID" value="KAI5647343.1"/>
    <property type="molecule type" value="Genomic_DNA"/>
</dbReference>
<protein>
    <submittedName>
        <fullName evidence="1">Uncharacterized protein</fullName>
    </submittedName>
</protein>
<reference evidence="2" key="1">
    <citation type="journal article" date="2023" name="Nat. Plants">
        <title>Single-cell RNA sequencing provides a high-resolution roadmap for understanding the multicellular compartmentation of specialized metabolism.</title>
        <authorList>
            <person name="Sun S."/>
            <person name="Shen X."/>
            <person name="Li Y."/>
            <person name="Li Y."/>
            <person name="Wang S."/>
            <person name="Li R."/>
            <person name="Zhang H."/>
            <person name="Shen G."/>
            <person name="Guo B."/>
            <person name="Wei J."/>
            <person name="Xu J."/>
            <person name="St-Pierre B."/>
            <person name="Chen S."/>
            <person name="Sun C."/>
        </authorList>
    </citation>
    <scope>NUCLEOTIDE SEQUENCE [LARGE SCALE GENOMIC DNA]</scope>
</reference>
<dbReference type="Proteomes" id="UP001060085">
    <property type="component" value="Linkage Group LG08"/>
</dbReference>
<organism evidence="1 2">
    <name type="scientific">Catharanthus roseus</name>
    <name type="common">Madagascar periwinkle</name>
    <name type="synonym">Vinca rosea</name>
    <dbReference type="NCBI Taxonomy" id="4058"/>
    <lineage>
        <taxon>Eukaryota</taxon>
        <taxon>Viridiplantae</taxon>
        <taxon>Streptophyta</taxon>
        <taxon>Embryophyta</taxon>
        <taxon>Tracheophyta</taxon>
        <taxon>Spermatophyta</taxon>
        <taxon>Magnoliopsida</taxon>
        <taxon>eudicotyledons</taxon>
        <taxon>Gunneridae</taxon>
        <taxon>Pentapetalae</taxon>
        <taxon>asterids</taxon>
        <taxon>lamiids</taxon>
        <taxon>Gentianales</taxon>
        <taxon>Apocynaceae</taxon>
        <taxon>Rauvolfioideae</taxon>
        <taxon>Vinceae</taxon>
        <taxon>Catharanthinae</taxon>
        <taxon>Catharanthus</taxon>
    </lineage>
</organism>
<comment type="caution">
    <text evidence="1">The sequence shown here is derived from an EMBL/GenBank/DDBJ whole genome shotgun (WGS) entry which is preliminary data.</text>
</comment>
<sequence length="110" mass="12883">MCSNLKLSQDPLICSSCPSDGQFLCKRPYKGLMSRRGRAWKLTKEKVRIWRLKKKEMEMKNMKLYLANKIIVDENERLKKKATALLHENHFLLSQLQKPSSLHTNCSSNF</sequence>
<proteinExistence type="predicted"/>